<comment type="cofactor">
    <cofactor evidence="1 6">
        <name>heme</name>
        <dbReference type="ChEBI" id="CHEBI:30413"/>
    </cofactor>
</comment>
<dbReference type="AlphaFoldDB" id="A0A2T2P3G2"/>
<dbReference type="GO" id="GO:0004497">
    <property type="term" value="F:monooxygenase activity"/>
    <property type="evidence" value="ECO:0007669"/>
    <property type="project" value="UniProtKB-KW"/>
</dbReference>
<evidence type="ECO:0000256" key="7">
    <source>
        <dbReference type="RuleBase" id="RU000461"/>
    </source>
</evidence>
<dbReference type="InterPro" id="IPR017972">
    <property type="entry name" value="Cyt_P450_CS"/>
</dbReference>
<dbReference type="EMBL" id="KZ678130">
    <property type="protein sequence ID" value="PSN72205.1"/>
    <property type="molecule type" value="Genomic_DNA"/>
</dbReference>
<keyword evidence="5 6" id="KW-0408">Iron</keyword>
<comment type="similarity">
    <text evidence="2 7">Belongs to the cytochrome P450 family.</text>
</comment>
<organism evidence="8 9">
    <name type="scientific">Corynespora cassiicola Philippines</name>
    <dbReference type="NCBI Taxonomy" id="1448308"/>
    <lineage>
        <taxon>Eukaryota</taxon>
        <taxon>Fungi</taxon>
        <taxon>Dikarya</taxon>
        <taxon>Ascomycota</taxon>
        <taxon>Pezizomycotina</taxon>
        <taxon>Dothideomycetes</taxon>
        <taxon>Pleosporomycetidae</taxon>
        <taxon>Pleosporales</taxon>
        <taxon>Corynesporascaceae</taxon>
        <taxon>Corynespora</taxon>
    </lineage>
</organism>
<feature type="binding site" description="axial binding residue" evidence="6">
    <location>
        <position position="192"/>
    </location>
    <ligand>
        <name>heme</name>
        <dbReference type="ChEBI" id="CHEBI:30413"/>
    </ligand>
    <ligandPart>
        <name>Fe</name>
        <dbReference type="ChEBI" id="CHEBI:18248"/>
    </ligandPart>
</feature>
<dbReference type="PRINTS" id="PR00463">
    <property type="entry name" value="EP450I"/>
</dbReference>
<keyword evidence="4 6" id="KW-0479">Metal-binding</keyword>
<keyword evidence="3 6" id="KW-0349">Heme</keyword>
<evidence type="ECO:0000313" key="8">
    <source>
        <dbReference type="EMBL" id="PSN72205.1"/>
    </source>
</evidence>
<evidence type="ECO:0000256" key="5">
    <source>
        <dbReference type="ARBA" id="ARBA00023004"/>
    </source>
</evidence>
<protein>
    <submittedName>
        <fullName evidence="8">Putative Averantin oxidoreductase</fullName>
    </submittedName>
</protein>
<evidence type="ECO:0000256" key="6">
    <source>
        <dbReference type="PIRSR" id="PIRSR602401-1"/>
    </source>
</evidence>
<dbReference type="InterPro" id="IPR001128">
    <property type="entry name" value="Cyt_P450"/>
</dbReference>
<proteinExistence type="inferred from homology"/>
<keyword evidence="7" id="KW-0560">Oxidoreductase</keyword>
<dbReference type="PANTHER" id="PTHR24305">
    <property type="entry name" value="CYTOCHROME P450"/>
    <property type="match status" value="1"/>
</dbReference>
<dbReference type="OrthoDB" id="1470350at2759"/>
<dbReference type="Pfam" id="PF00067">
    <property type="entry name" value="p450"/>
    <property type="match status" value="1"/>
</dbReference>
<keyword evidence="9" id="KW-1185">Reference proteome</keyword>
<gene>
    <name evidence="8" type="ORF">BS50DRAFT_483783</name>
</gene>
<dbReference type="PANTHER" id="PTHR24305:SF210">
    <property type="entry name" value="CYTOCHROME P450 MONOOXYGENASE ASQL-RELATED"/>
    <property type="match status" value="1"/>
</dbReference>
<name>A0A2T2P3G2_CORCC</name>
<evidence type="ECO:0000256" key="1">
    <source>
        <dbReference type="ARBA" id="ARBA00001971"/>
    </source>
</evidence>
<dbReference type="SUPFAM" id="SSF48264">
    <property type="entry name" value="Cytochrome P450"/>
    <property type="match status" value="1"/>
</dbReference>
<sequence>MLNLFIDVADGYRRLEATDIERRDFIWYMLKQAEKFDLQHEEIIANSALFLLAGSETTATALSALMARLIWDTDCYSKLSQEIRSTFSNEEAITFNAVNNLPYLNACLEEILRIHPPAPSGFPREVPPEGAVIDGHWIPGGVTVSVGPWAAAHNPLQFCEPDLFIPERWIDSAYDTDVKAASQPFSLGPRGCIGRSLAYMEMRVVVARLLWNFDIMSIDGAPQWDPEDEMKHRKAFIVWEDNIVKTKVSDLRA</sequence>
<evidence type="ECO:0000256" key="4">
    <source>
        <dbReference type="ARBA" id="ARBA00022723"/>
    </source>
</evidence>
<keyword evidence="7" id="KW-0503">Monooxygenase</keyword>
<dbReference type="InterPro" id="IPR036396">
    <property type="entry name" value="Cyt_P450_sf"/>
</dbReference>
<dbReference type="GO" id="GO:0020037">
    <property type="term" value="F:heme binding"/>
    <property type="evidence" value="ECO:0007669"/>
    <property type="project" value="InterPro"/>
</dbReference>
<evidence type="ECO:0000256" key="2">
    <source>
        <dbReference type="ARBA" id="ARBA00010617"/>
    </source>
</evidence>
<dbReference type="Gene3D" id="1.10.630.10">
    <property type="entry name" value="Cytochrome P450"/>
    <property type="match status" value="1"/>
</dbReference>
<dbReference type="GO" id="GO:0005506">
    <property type="term" value="F:iron ion binding"/>
    <property type="evidence" value="ECO:0007669"/>
    <property type="project" value="InterPro"/>
</dbReference>
<reference evidence="8 9" key="1">
    <citation type="journal article" date="2018" name="Front. Microbiol.">
        <title>Genome-Wide Analysis of Corynespora cassiicola Leaf Fall Disease Putative Effectors.</title>
        <authorList>
            <person name="Lopez D."/>
            <person name="Ribeiro S."/>
            <person name="Label P."/>
            <person name="Fumanal B."/>
            <person name="Venisse J.S."/>
            <person name="Kohler A."/>
            <person name="de Oliveira R.R."/>
            <person name="Labutti K."/>
            <person name="Lipzen A."/>
            <person name="Lail K."/>
            <person name="Bauer D."/>
            <person name="Ohm R.A."/>
            <person name="Barry K.W."/>
            <person name="Spatafora J."/>
            <person name="Grigoriev I.V."/>
            <person name="Martin F.M."/>
            <person name="Pujade-Renaud V."/>
        </authorList>
    </citation>
    <scope>NUCLEOTIDE SEQUENCE [LARGE SCALE GENOMIC DNA]</scope>
    <source>
        <strain evidence="8 9">Philippines</strain>
    </source>
</reference>
<dbReference type="InterPro" id="IPR050121">
    <property type="entry name" value="Cytochrome_P450_monoxygenase"/>
</dbReference>
<dbReference type="PRINTS" id="PR00385">
    <property type="entry name" value="P450"/>
</dbReference>
<evidence type="ECO:0000313" key="9">
    <source>
        <dbReference type="Proteomes" id="UP000240883"/>
    </source>
</evidence>
<accession>A0A2T2P3G2</accession>
<dbReference type="Proteomes" id="UP000240883">
    <property type="component" value="Unassembled WGS sequence"/>
</dbReference>
<dbReference type="GO" id="GO:0016705">
    <property type="term" value="F:oxidoreductase activity, acting on paired donors, with incorporation or reduction of molecular oxygen"/>
    <property type="evidence" value="ECO:0007669"/>
    <property type="project" value="InterPro"/>
</dbReference>
<evidence type="ECO:0000256" key="3">
    <source>
        <dbReference type="ARBA" id="ARBA00022617"/>
    </source>
</evidence>
<dbReference type="STRING" id="1448308.A0A2T2P3G2"/>
<dbReference type="InterPro" id="IPR002401">
    <property type="entry name" value="Cyt_P450_E_grp-I"/>
</dbReference>
<dbReference type="PROSITE" id="PS00086">
    <property type="entry name" value="CYTOCHROME_P450"/>
    <property type="match status" value="1"/>
</dbReference>